<dbReference type="CDD" id="cd07185">
    <property type="entry name" value="OmpA_C-like"/>
    <property type="match status" value="1"/>
</dbReference>
<sequence length="226" mass="23384">MRARLRTIWGVCGVTCAGSTTRRVALALVAVVVGGLGEVLVLNVADASTMPAGSSAVPVRAAPVADPVGSGARQTFPAAATPEIAEVSDLGFEVARIEFSLANLDGTLIVTDGRRFRIDADVVFRFDRADLSPKADALIADVAAQLGAAKARSIRVDGYTDDTGDAAYNLGLSRRRASAVAAALSDRLGPSVGMDVTGHGEADPVADNDIESGRARNRRVTVTIVR</sequence>
<comment type="subcellular location">
    <subcellularLocation>
        <location evidence="1">Cell outer membrane</location>
    </subcellularLocation>
</comment>
<evidence type="ECO:0000259" key="6">
    <source>
        <dbReference type="PROSITE" id="PS51123"/>
    </source>
</evidence>
<dbReference type="PROSITE" id="PS51123">
    <property type="entry name" value="OMPA_2"/>
    <property type="match status" value="1"/>
</dbReference>
<dbReference type="Pfam" id="PF00691">
    <property type="entry name" value="OmpA"/>
    <property type="match status" value="1"/>
</dbReference>
<dbReference type="EMBL" id="BAAAPN010000057">
    <property type="protein sequence ID" value="GAA1767949.1"/>
    <property type="molecule type" value="Genomic_DNA"/>
</dbReference>
<evidence type="ECO:0000313" key="8">
    <source>
        <dbReference type="Proteomes" id="UP001501475"/>
    </source>
</evidence>
<gene>
    <name evidence="7" type="ORF">GCM10009810_28330</name>
</gene>
<dbReference type="PANTHER" id="PTHR30329:SF21">
    <property type="entry name" value="LIPOPROTEIN YIAD-RELATED"/>
    <property type="match status" value="1"/>
</dbReference>
<evidence type="ECO:0000256" key="5">
    <source>
        <dbReference type="SAM" id="Phobius"/>
    </source>
</evidence>
<keyword evidence="2 4" id="KW-0472">Membrane</keyword>
<dbReference type="InterPro" id="IPR006665">
    <property type="entry name" value="OmpA-like"/>
</dbReference>
<feature type="domain" description="OmpA-like" evidence="6">
    <location>
        <begin position="111"/>
        <end position="226"/>
    </location>
</feature>
<dbReference type="SUPFAM" id="SSF103088">
    <property type="entry name" value="OmpA-like"/>
    <property type="match status" value="1"/>
</dbReference>
<dbReference type="PRINTS" id="PR01021">
    <property type="entry name" value="OMPADOMAIN"/>
</dbReference>
<dbReference type="Gene3D" id="3.30.1330.60">
    <property type="entry name" value="OmpA-like domain"/>
    <property type="match status" value="1"/>
</dbReference>
<feature type="transmembrane region" description="Helical" evidence="5">
    <location>
        <begin position="24"/>
        <end position="45"/>
    </location>
</feature>
<keyword evidence="5" id="KW-1133">Transmembrane helix</keyword>
<dbReference type="InterPro" id="IPR036737">
    <property type="entry name" value="OmpA-like_sf"/>
</dbReference>
<comment type="caution">
    <text evidence="7">The sequence shown here is derived from an EMBL/GenBank/DDBJ whole genome shotgun (WGS) entry which is preliminary data.</text>
</comment>
<evidence type="ECO:0000256" key="2">
    <source>
        <dbReference type="ARBA" id="ARBA00023136"/>
    </source>
</evidence>
<evidence type="ECO:0000313" key="7">
    <source>
        <dbReference type="EMBL" id="GAA1767949.1"/>
    </source>
</evidence>
<keyword evidence="3" id="KW-0998">Cell outer membrane</keyword>
<accession>A0ABN2KZG1</accession>
<keyword evidence="5" id="KW-0812">Transmembrane</keyword>
<name>A0ABN2KZG1_9MICO</name>
<organism evidence="7 8">
    <name type="scientific">Nostocoides vanveenii</name>
    <dbReference type="NCBI Taxonomy" id="330835"/>
    <lineage>
        <taxon>Bacteria</taxon>
        <taxon>Bacillati</taxon>
        <taxon>Actinomycetota</taxon>
        <taxon>Actinomycetes</taxon>
        <taxon>Micrococcales</taxon>
        <taxon>Intrasporangiaceae</taxon>
        <taxon>Nostocoides</taxon>
    </lineage>
</organism>
<evidence type="ECO:0000256" key="1">
    <source>
        <dbReference type="ARBA" id="ARBA00004442"/>
    </source>
</evidence>
<reference evidence="7 8" key="1">
    <citation type="journal article" date="2019" name="Int. J. Syst. Evol. Microbiol.">
        <title>The Global Catalogue of Microorganisms (GCM) 10K type strain sequencing project: providing services to taxonomists for standard genome sequencing and annotation.</title>
        <authorList>
            <consortium name="The Broad Institute Genomics Platform"/>
            <consortium name="The Broad Institute Genome Sequencing Center for Infectious Disease"/>
            <person name="Wu L."/>
            <person name="Ma J."/>
        </authorList>
    </citation>
    <scope>NUCLEOTIDE SEQUENCE [LARGE SCALE GENOMIC DNA]</scope>
    <source>
        <strain evidence="7 8">JCM 15591</strain>
    </source>
</reference>
<evidence type="ECO:0000256" key="4">
    <source>
        <dbReference type="PROSITE-ProRule" id="PRU00473"/>
    </source>
</evidence>
<dbReference type="PANTHER" id="PTHR30329">
    <property type="entry name" value="STATOR ELEMENT OF FLAGELLAR MOTOR COMPLEX"/>
    <property type="match status" value="1"/>
</dbReference>
<proteinExistence type="predicted"/>
<dbReference type="InterPro" id="IPR050330">
    <property type="entry name" value="Bact_OuterMem_StrucFunc"/>
</dbReference>
<dbReference type="Proteomes" id="UP001501475">
    <property type="component" value="Unassembled WGS sequence"/>
</dbReference>
<keyword evidence="8" id="KW-1185">Reference proteome</keyword>
<dbReference type="InterPro" id="IPR006664">
    <property type="entry name" value="OMP_bac"/>
</dbReference>
<evidence type="ECO:0000256" key="3">
    <source>
        <dbReference type="ARBA" id="ARBA00023237"/>
    </source>
</evidence>
<protein>
    <recommendedName>
        <fullName evidence="6">OmpA-like domain-containing protein</fullName>
    </recommendedName>
</protein>